<dbReference type="PANTHER" id="PTHR46008">
    <property type="entry name" value="LEAF RUST 10 DISEASE-RESISTANCE LOCUS RECEPTOR-LIKE PROTEIN KINASE-LIKE 1.4"/>
    <property type="match status" value="1"/>
</dbReference>
<gene>
    <name evidence="6" type="ORF">ZIOFF_041426</name>
</gene>
<keyword evidence="2" id="KW-0067">ATP-binding</keyword>
<proteinExistence type="predicted"/>
<evidence type="ECO:0000256" key="4">
    <source>
        <dbReference type="SAM" id="Phobius"/>
    </source>
</evidence>
<dbReference type="Gene3D" id="1.10.510.10">
    <property type="entry name" value="Transferase(Phosphotransferase) domain 1"/>
    <property type="match status" value="1"/>
</dbReference>
<keyword evidence="7" id="KW-1185">Reference proteome</keyword>
<dbReference type="PROSITE" id="PS50011">
    <property type="entry name" value="PROTEIN_KINASE_DOM"/>
    <property type="match status" value="1"/>
</dbReference>
<dbReference type="EMBL" id="JACMSC010000011">
    <property type="protein sequence ID" value="KAG6501545.1"/>
    <property type="molecule type" value="Genomic_DNA"/>
</dbReference>
<dbReference type="GO" id="GO:0004672">
    <property type="term" value="F:protein kinase activity"/>
    <property type="evidence" value="ECO:0007669"/>
    <property type="project" value="InterPro"/>
</dbReference>
<evidence type="ECO:0000256" key="3">
    <source>
        <dbReference type="SAM" id="MobiDB-lite"/>
    </source>
</evidence>
<keyword evidence="4" id="KW-0472">Membrane</keyword>
<feature type="domain" description="Protein kinase" evidence="5">
    <location>
        <begin position="451"/>
        <end position="702"/>
    </location>
</feature>
<dbReference type="Proteomes" id="UP000734854">
    <property type="component" value="Unassembled WGS sequence"/>
</dbReference>
<dbReference type="Pfam" id="PF07714">
    <property type="entry name" value="PK_Tyr_Ser-Thr"/>
    <property type="match status" value="1"/>
</dbReference>
<dbReference type="GO" id="GO:0005524">
    <property type="term" value="F:ATP binding"/>
    <property type="evidence" value="ECO:0007669"/>
    <property type="project" value="UniProtKB-KW"/>
</dbReference>
<dbReference type="InterPro" id="IPR000719">
    <property type="entry name" value="Prot_kinase_dom"/>
</dbReference>
<feature type="transmembrane region" description="Helical" evidence="4">
    <location>
        <begin position="389"/>
        <end position="410"/>
    </location>
</feature>
<sequence length="746" mass="81426">MGLQPHHSSDQQKPHNSSDRQVSGEWGVALVTVRCLEIDPRARSVLDSRGKEAALVLLPDPVGLFPYKDDSTPLPFPNASGLSSLHSSAMAPLPFFLLFLVLFVFRSASQPDVPNRCGERCGDLPIPFPFYLNDSCGPSLPVLRLSCSAPDYDLRLALSPLSAFRVLAFLPSGSLLLDYSSPSTLSCDRWYADVNRSFGLDSTPFFAVTADNLLRLYDCEDSSICRAGCERIGSSRGCDANLTDFGCCYPLSDGSVWKVGSGFSVFGEFGCRGFSSWAVVRSASGNGTAIAQRGIEVEWAVPKGHANGTECAAGAAVVNATAVRGGFRCACAPGFTGDGFAGGTGCLKSCSSDPQDENNVGCCKGRFCRKGVVILADAKTEHLLTLEALILKGVLSVLILLAVIVLCFFLRKLLKENMPDLDPSFLPNIIGKACNTRQFTYKELNEATRGFENDKKLVDVIDGTVHLGRLSDGTNVAVQKFKCQDQKSLRKVLHRAEILSHCSHRNIARIIGFCFDSAETLLVVHEHFSNGTLEEHLRHERGIGLSWYLRMNIASEIASALAYLQYEISIPSYIEDLKTSDILIDTYYSAKVTGFKFLKSGLVNGSCSYVVSHDTYAIYSLGLILLELIMGSKPGNLSDTILPKIESNTLHEIVDPYLRFHEQPPLHREQIEKAVNLAVQCLSSKENGGPCMVDVVKELIFIIQDNMCSSSRIEPKLEVTFSNSSLLQMVSMSPDNMHVSFVQNAN</sequence>
<dbReference type="PANTHER" id="PTHR46008:SF20">
    <property type="entry name" value="PROTEIN KINASE DOMAIN-CONTAINING PROTEIN"/>
    <property type="match status" value="1"/>
</dbReference>
<organism evidence="6 7">
    <name type="scientific">Zingiber officinale</name>
    <name type="common">Ginger</name>
    <name type="synonym">Amomum zingiber</name>
    <dbReference type="NCBI Taxonomy" id="94328"/>
    <lineage>
        <taxon>Eukaryota</taxon>
        <taxon>Viridiplantae</taxon>
        <taxon>Streptophyta</taxon>
        <taxon>Embryophyta</taxon>
        <taxon>Tracheophyta</taxon>
        <taxon>Spermatophyta</taxon>
        <taxon>Magnoliopsida</taxon>
        <taxon>Liliopsida</taxon>
        <taxon>Zingiberales</taxon>
        <taxon>Zingiberaceae</taxon>
        <taxon>Zingiber</taxon>
    </lineage>
</organism>
<dbReference type="AlphaFoldDB" id="A0A8J5G515"/>
<dbReference type="Gene3D" id="3.30.200.20">
    <property type="entry name" value="Phosphorylase Kinase, domain 1"/>
    <property type="match status" value="1"/>
</dbReference>
<evidence type="ECO:0000259" key="5">
    <source>
        <dbReference type="PROSITE" id="PS50011"/>
    </source>
</evidence>
<reference evidence="6 7" key="1">
    <citation type="submission" date="2020-08" db="EMBL/GenBank/DDBJ databases">
        <title>Plant Genome Project.</title>
        <authorList>
            <person name="Zhang R.-G."/>
        </authorList>
    </citation>
    <scope>NUCLEOTIDE SEQUENCE [LARGE SCALE GENOMIC DNA]</scope>
    <source>
        <tissue evidence="6">Rhizome</tissue>
    </source>
</reference>
<dbReference type="InterPro" id="IPR001245">
    <property type="entry name" value="Ser-Thr/Tyr_kinase_cat_dom"/>
</dbReference>
<evidence type="ECO:0000256" key="2">
    <source>
        <dbReference type="ARBA" id="ARBA00022840"/>
    </source>
</evidence>
<comment type="caution">
    <text evidence="6">The sequence shown here is derived from an EMBL/GenBank/DDBJ whole genome shotgun (WGS) entry which is preliminary data.</text>
</comment>
<accession>A0A8J5G515</accession>
<keyword evidence="4" id="KW-0812">Transmembrane</keyword>
<keyword evidence="1" id="KW-0547">Nucleotide-binding</keyword>
<feature type="transmembrane region" description="Helical" evidence="4">
    <location>
        <begin position="89"/>
        <end position="108"/>
    </location>
</feature>
<evidence type="ECO:0000313" key="7">
    <source>
        <dbReference type="Proteomes" id="UP000734854"/>
    </source>
</evidence>
<feature type="region of interest" description="Disordered" evidence="3">
    <location>
        <begin position="1"/>
        <end position="23"/>
    </location>
</feature>
<dbReference type="SUPFAM" id="SSF56112">
    <property type="entry name" value="Protein kinase-like (PK-like)"/>
    <property type="match status" value="1"/>
</dbReference>
<protein>
    <recommendedName>
        <fullName evidence="5">Protein kinase domain-containing protein</fullName>
    </recommendedName>
</protein>
<dbReference type="InterPro" id="IPR011009">
    <property type="entry name" value="Kinase-like_dom_sf"/>
</dbReference>
<feature type="compositionally biased region" description="Basic and acidic residues" evidence="3">
    <location>
        <begin position="7"/>
        <end position="18"/>
    </location>
</feature>
<evidence type="ECO:0000313" key="6">
    <source>
        <dbReference type="EMBL" id="KAG6501545.1"/>
    </source>
</evidence>
<name>A0A8J5G515_ZINOF</name>
<keyword evidence="4" id="KW-1133">Transmembrane helix</keyword>
<evidence type="ECO:0000256" key="1">
    <source>
        <dbReference type="ARBA" id="ARBA00022741"/>
    </source>
</evidence>